<evidence type="ECO:0000259" key="1">
    <source>
        <dbReference type="Pfam" id="PF05099"/>
    </source>
</evidence>
<keyword evidence="3" id="KW-1185">Reference proteome</keyword>
<dbReference type="InterPro" id="IPR007791">
    <property type="entry name" value="DjlA_N"/>
</dbReference>
<name>A0A2M8IYY0_9RHOB</name>
<dbReference type="SUPFAM" id="SSF158682">
    <property type="entry name" value="TerB-like"/>
    <property type="match status" value="1"/>
</dbReference>
<dbReference type="Proteomes" id="UP000231553">
    <property type="component" value="Unassembled WGS sequence"/>
</dbReference>
<dbReference type="AlphaFoldDB" id="A0A2M8IYY0"/>
<accession>A0A2M8IYY0</accession>
<evidence type="ECO:0000313" key="3">
    <source>
        <dbReference type="Proteomes" id="UP000231553"/>
    </source>
</evidence>
<proteinExistence type="predicted"/>
<dbReference type="Pfam" id="PF05099">
    <property type="entry name" value="TerB"/>
    <property type="match status" value="1"/>
</dbReference>
<feature type="domain" description="Co-chaperone DjlA N-terminal" evidence="1">
    <location>
        <begin position="23"/>
        <end position="140"/>
    </location>
</feature>
<comment type="caution">
    <text evidence="2">The sequence shown here is derived from an EMBL/GenBank/DDBJ whole genome shotgun (WGS) entry which is preliminary data.</text>
</comment>
<reference evidence="2 3" key="1">
    <citation type="journal article" date="2018" name="Int. J. Syst. Evol. Microbiol.">
        <title>Pseudooceanicola lipolyticus sp. nov., a marine alphaproteobacterium, reclassification of Oceanicola flagellatus as Pseudooceanicola flagellatus comb. nov. and emended description of the genus Pseudooceanicola.</title>
        <authorList>
            <person name="Huang M.-M."/>
            <person name="Guo L.-L."/>
            <person name="Wu Y.-H."/>
            <person name="Lai Q.-L."/>
            <person name="Shao Z.-Z."/>
            <person name="Wang C.-S."/>
            <person name="Wu M."/>
            <person name="Xu X.-W."/>
        </authorList>
    </citation>
    <scope>NUCLEOTIDE SEQUENCE [LARGE SCALE GENOMIC DNA]</scope>
    <source>
        <strain evidence="2 3">157</strain>
    </source>
</reference>
<dbReference type="RefSeq" id="WP_100163442.1">
    <property type="nucleotide sequence ID" value="NZ_PGTB01000075.1"/>
</dbReference>
<gene>
    <name evidence="2" type="ORF">CVM52_15785</name>
</gene>
<protein>
    <recommendedName>
        <fullName evidence="1">Co-chaperone DjlA N-terminal domain-containing protein</fullName>
    </recommendedName>
</protein>
<evidence type="ECO:0000313" key="2">
    <source>
        <dbReference type="EMBL" id="PJE35722.1"/>
    </source>
</evidence>
<sequence length="145" mass="15840">MFGEFLRRLTAPSPAPLPEVDARLALTALLVRIARSDNHYAASEIARIDQIVAARYGLTPEAAGELRAQAEALEAEAPDTVRFTRAIKDAVPYEDRRSVIEALWQVALADGGRADEENALMRLTANLLGVSDRDSALARQKAERT</sequence>
<dbReference type="Gene3D" id="1.10.3680.10">
    <property type="entry name" value="TerB-like"/>
    <property type="match status" value="1"/>
</dbReference>
<organism evidence="2 3">
    <name type="scientific">Pseudooceanicola lipolyticus</name>
    <dbReference type="NCBI Taxonomy" id="2029104"/>
    <lineage>
        <taxon>Bacteria</taxon>
        <taxon>Pseudomonadati</taxon>
        <taxon>Pseudomonadota</taxon>
        <taxon>Alphaproteobacteria</taxon>
        <taxon>Rhodobacterales</taxon>
        <taxon>Paracoccaceae</taxon>
        <taxon>Pseudooceanicola</taxon>
    </lineage>
</organism>
<dbReference type="EMBL" id="PGTB01000075">
    <property type="protein sequence ID" value="PJE35722.1"/>
    <property type="molecule type" value="Genomic_DNA"/>
</dbReference>
<dbReference type="OrthoDB" id="5402150at2"/>
<dbReference type="InterPro" id="IPR029024">
    <property type="entry name" value="TerB-like"/>
</dbReference>
<dbReference type="CDD" id="cd07313">
    <property type="entry name" value="terB_like_2"/>
    <property type="match status" value="1"/>
</dbReference>